<gene>
    <name evidence="2" type="primary">Nfu_g_1_013859</name>
</gene>
<name>A0A1A8PHE4_9TELE</name>
<feature type="region of interest" description="Disordered" evidence="1">
    <location>
        <begin position="63"/>
        <end position="91"/>
    </location>
</feature>
<feature type="compositionally biased region" description="Polar residues" evidence="1">
    <location>
        <begin position="64"/>
        <end position="80"/>
    </location>
</feature>
<proteinExistence type="predicted"/>
<sequence length="91" mass="9725">FSPHSIISRTNPDSHTPDHTASSPGRLLSAAHLPSTSASTPLDKSVFAFWISSAHPDLTKTLPVHSSATKKPTSSWNPAASTEHLRFPSLL</sequence>
<organism evidence="2">
    <name type="scientific">Nothobranchius pienaari</name>
    <dbReference type="NCBI Taxonomy" id="704102"/>
    <lineage>
        <taxon>Eukaryota</taxon>
        <taxon>Metazoa</taxon>
        <taxon>Chordata</taxon>
        <taxon>Craniata</taxon>
        <taxon>Vertebrata</taxon>
        <taxon>Euteleostomi</taxon>
        <taxon>Actinopterygii</taxon>
        <taxon>Neopterygii</taxon>
        <taxon>Teleostei</taxon>
        <taxon>Neoteleostei</taxon>
        <taxon>Acanthomorphata</taxon>
        <taxon>Ovalentaria</taxon>
        <taxon>Atherinomorphae</taxon>
        <taxon>Cyprinodontiformes</taxon>
        <taxon>Nothobranchiidae</taxon>
        <taxon>Nothobranchius</taxon>
    </lineage>
</organism>
<reference evidence="2" key="2">
    <citation type="submission" date="2016-06" db="EMBL/GenBank/DDBJ databases">
        <title>The genome of a short-lived fish provides insights into sex chromosome evolution and the genetic control of aging.</title>
        <authorList>
            <person name="Reichwald K."/>
            <person name="Felder M."/>
            <person name="Petzold A."/>
            <person name="Koch P."/>
            <person name="Groth M."/>
            <person name="Platzer M."/>
        </authorList>
    </citation>
    <scope>NUCLEOTIDE SEQUENCE</scope>
    <source>
        <tissue evidence="2">Brain</tissue>
    </source>
</reference>
<dbReference type="AlphaFoldDB" id="A0A1A8PHE4"/>
<dbReference type="EMBL" id="HAEG01007992">
    <property type="protein sequence ID" value="SBR80686.1"/>
    <property type="molecule type" value="Transcribed_RNA"/>
</dbReference>
<feature type="compositionally biased region" description="Polar residues" evidence="1">
    <location>
        <begin position="1"/>
        <end position="23"/>
    </location>
</feature>
<feature type="non-terminal residue" evidence="2">
    <location>
        <position position="1"/>
    </location>
</feature>
<feature type="region of interest" description="Disordered" evidence="1">
    <location>
        <begin position="1"/>
        <end position="39"/>
    </location>
</feature>
<reference evidence="2" key="1">
    <citation type="submission" date="2016-05" db="EMBL/GenBank/DDBJ databases">
        <authorList>
            <person name="Lavstsen T."/>
            <person name="Jespersen J.S."/>
        </authorList>
    </citation>
    <scope>NUCLEOTIDE SEQUENCE</scope>
    <source>
        <tissue evidence="2">Brain</tissue>
    </source>
</reference>
<evidence type="ECO:0000313" key="2">
    <source>
        <dbReference type="EMBL" id="SBR80686.1"/>
    </source>
</evidence>
<accession>A0A1A8PHE4</accession>
<protein>
    <submittedName>
        <fullName evidence="2">Uncharacterized protein</fullName>
    </submittedName>
</protein>
<evidence type="ECO:0000256" key="1">
    <source>
        <dbReference type="SAM" id="MobiDB-lite"/>
    </source>
</evidence>